<dbReference type="InterPro" id="IPR011250">
    <property type="entry name" value="OMP/PagP_B-barrel"/>
</dbReference>
<keyword evidence="5" id="KW-0406">Ion transport</keyword>
<evidence type="ECO:0000259" key="11">
    <source>
        <dbReference type="PROSITE" id="PS51123"/>
    </source>
</evidence>
<dbReference type="SUPFAM" id="SSF56925">
    <property type="entry name" value="OMPA-like"/>
    <property type="match status" value="1"/>
</dbReference>
<dbReference type="InterPro" id="IPR050330">
    <property type="entry name" value="Bact_OuterMem_StrucFunc"/>
</dbReference>
<dbReference type="PANTHER" id="PTHR30329">
    <property type="entry name" value="STATOR ELEMENT OF FLAGELLAR MOTOR COMPLEX"/>
    <property type="match status" value="1"/>
</dbReference>
<dbReference type="GO" id="GO:0046930">
    <property type="term" value="C:pore complex"/>
    <property type="evidence" value="ECO:0007669"/>
    <property type="project" value="UniProtKB-KW"/>
</dbReference>
<dbReference type="PROSITE" id="PS51123">
    <property type="entry name" value="OMPA_2"/>
    <property type="match status" value="1"/>
</dbReference>
<keyword evidence="6" id="KW-0626">Porin</keyword>
<dbReference type="PRINTS" id="PR01021">
    <property type="entry name" value="OMPADOMAIN"/>
</dbReference>
<evidence type="ECO:0000256" key="6">
    <source>
        <dbReference type="ARBA" id="ARBA00023114"/>
    </source>
</evidence>
<evidence type="ECO:0000256" key="1">
    <source>
        <dbReference type="ARBA" id="ARBA00004571"/>
    </source>
</evidence>
<evidence type="ECO:0000256" key="5">
    <source>
        <dbReference type="ARBA" id="ARBA00023065"/>
    </source>
</evidence>
<evidence type="ECO:0000256" key="3">
    <source>
        <dbReference type="ARBA" id="ARBA00022452"/>
    </source>
</evidence>
<name>A0A1X7KQL3_9SPHI</name>
<dbReference type="GO" id="GO:0015288">
    <property type="term" value="F:porin activity"/>
    <property type="evidence" value="ECO:0007669"/>
    <property type="project" value="UniProtKB-KW"/>
</dbReference>
<evidence type="ECO:0000256" key="8">
    <source>
        <dbReference type="ARBA" id="ARBA00023237"/>
    </source>
</evidence>
<dbReference type="PANTHER" id="PTHR30329:SF21">
    <property type="entry name" value="LIPOPROTEIN YIAD-RELATED"/>
    <property type="match status" value="1"/>
</dbReference>
<dbReference type="SUPFAM" id="SSF103088">
    <property type="entry name" value="OmpA-like"/>
    <property type="match status" value="1"/>
</dbReference>
<protein>
    <submittedName>
        <fullName evidence="12">OmpA family protein</fullName>
    </submittedName>
</protein>
<dbReference type="EMBL" id="FXAU01000006">
    <property type="protein sequence ID" value="SMG43893.1"/>
    <property type="molecule type" value="Genomic_DNA"/>
</dbReference>
<dbReference type="AlphaFoldDB" id="A0A1X7KQL3"/>
<organism evidence="12 13">
    <name type="scientific">Sphingobacterium psychroaquaticum</name>
    <dbReference type="NCBI Taxonomy" id="561061"/>
    <lineage>
        <taxon>Bacteria</taxon>
        <taxon>Pseudomonadati</taxon>
        <taxon>Bacteroidota</taxon>
        <taxon>Sphingobacteriia</taxon>
        <taxon>Sphingobacteriales</taxon>
        <taxon>Sphingobacteriaceae</taxon>
        <taxon>Sphingobacterium</taxon>
    </lineage>
</organism>
<evidence type="ECO:0000256" key="4">
    <source>
        <dbReference type="ARBA" id="ARBA00022692"/>
    </source>
</evidence>
<sequence length="401" mass="45716">MKKITILYAISLFSYVSAQAQTGTFDTGSRQEYKKSTEIGLGVDFQFLSRINFQNYASSAEGDRYKLKLRDMMFGGNIYLARELNPWFYIDLQGTLGAVKTFDENDIGKEKNKMFAMVGPGIQFRLTPLFKRKYVEPYFRVGVNYYHKDFYIIRQNQLENFEGNFLEWQHSDQFNKNTETKKNFFPMAFGFGVNSWFNDRVGFGVQGEYLTTFSSKRLNFPHATARIMLRFGSSKASTRSVDPGAPEIRYVEKIVTKEVPVEIVKEVIVEKLIGTESDPLFLLFSNINFDFDKSTITQESNKVLDDAAVILKKMPNYKFLITGFTDSRGAVDYNQTLSQDRAAAVKSALIARGVSASMLKSRGVGKNAASLPPTETATAREGDRKVTIEYIKNMEYWNKLP</sequence>
<feature type="chain" id="PRO_5012281828" evidence="10">
    <location>
        <begin position="21"/>
        <end position="401"/>
    </location>
</feature>
<keyword evidence="8" id="KW-0998">Cell outer membrane</keyword>
<evidence type="ECO:0000256" key="7">
    <source>
        <dbReference type="ARBA" id="ARBA00023136"/>
    </source>
</evidence>
<dbReference type="InterPro" id="IPR006665">
    <property type="entry name" value="OmpA-like"/>
</dbReference>
<dbReference type="InterPro" id="IPR036737">
    <property type="entry name" value="OmpA-like_sf"/>
</dbReference>
<dbReference type="GO" id="GO:0006811">
    <property type="term" value="P:monoatomic ion transport"/>
    <property type="evidence" value="ECO:0007669"/>
    <property type="project" value="UniProtKB-KW"/>
</dbReference>
<dbReference type="Proteomes" id="UP000192980">
    <property type="component" value="Unassembled WGS sequence"/>
</dbReference>
<keyword evidence="2" id="KW-0813">Transport</keyword>
<evidence type="ECO:0000256" key="9">
    <source>
        <dbReference type="PROSITE-ProRule" id="PRU00473"/>
    </source>
</evidence>
<keyword evidence="4" id="KW-0812">Transmembrane</keyword>
<evidence type="ECO:0000256" key="2">
    <source>
        <dbReference type="ARBA" id="ARBA00022448"/>
    </source>
</evidence>
<proteinExistence type="predicted"/>
<dbReference type="GO" id="GO:0009279">
    <property type="term" value="C:cell outer membrane"/>
    <property type="evidence" value="ECO:0007669"/>
    <property type="project" value="UniProtKB-SubCell"/>
</dbReference>
<reference evidence="12 13" key="1">
    <citation type="submission" date="2017-04" db="EMBL/GenBank/DDBJ databases">
        <authorList>
            <person name="Afonso C.L."/>
            <person name="Miller P.J."/>
            <person name="Scott M.A."/>
            <person name="Spackman E."/>
            <person name="Goraichik I."/>
            <person name="Dimitrov K.M."/>
            <person name="Suarez D.L."/>
            <person name="Swayne D.E."/>
        </authorList>
    </citation>
    <scope>NUCLEOTIDE SEQUENCE [LARGE SCALE GENOMIC DNA]</scope>
    <source>
        <strain evidence="12 13">DSM 22418</strain>
    </source>
</reference>
<dbReference type="Pfam" id="PF00691">
    <property type="entry name" value="OmpA"/>
    <property type="match status" value="1"/>
</dbReference>
<evidence type="ECO:0000313" key="12">
    <source>
        <dbReference type="EMBL" id="SMG43893.1"/>
    </source>
</evidence>
<comment type="subcellular location">
    <subcellularLocation>
        <location evidence="1">Cell outer membrane</location>
        <topology evidence="1">Multi-pass membrane protein</topology>
    </subcellularLocation>
</comment>
<gene>
    <name evidence="12" type="ORF">SAMN05660862_3137</name>
</gene>
<dbReference type="Gene3D" id="3.30.1330.60">
    <property type="entry name" value="OmpA-like domain"/>
    <property type="match status" value="1"/>
</dbReference>
<keyword evidence="3" id="KW-1134">Transmembrane beta strand</keyword>
<keyword evidence="7 9" id="KW-0472">Membrane</keyword>
<dbReference type="Gene3D" id="2.40.160.20">
    <property type="match status" value="1"/>
</dbReference>
<keyword evidence="10" id="KW-0732">Signal</keyword>
<evidence type="ECO:0000313" key="13">
    <source>
        <dbReference type="Proteomes" id="UP000192980"/>
    </source>
</evidence>
<dbReference type="STRING" id="561061.SAMN05660862_3137"/>
<keyword evidence="13" id="KW-1185">Reference proteome</keyword>
<dbReference type="RefSeq" id="WP_085473838.1">
    <property type="nucleotide sequence ID" value="NZ_FXAU01000006.1"/>
</dbReference>
<dbReference type="CDD" id="cd07185">
    <property type="entry name" value="OmpA_C-like"/>
    <property type="match status" value="1"/>
</dbReference>
<feature type="domain" description="OmpA-like" evidence="11">
    <location>
        <begin position="276"/>
        <end position="394"/>
    </location>
</feature>
<feature type="signal peptide" evidence="10">
    <location>
        <begin position="1"/>
        <end position="20"/>
    </location>
</feature>
<dbReference type="InterPro" id="IPR006664">
    <property type="entry name" value="OMP_bac"/>
</dbReference>
<dbReference type="OrthoDB" id="9805336at2"/>
<accession>A0A1X7KQL3</accession>
<evidence type="ECO:0000256" key="10">
    <source>
        <dbReference type="SAM" id="SignalP"/>
    </source>
</evidence>